<dbReference type="EMBL" id="CAXAMM010018275">
    <property type="protein sequence ID" value="CAK9043016.1"/>
    <property type="molecule type" value="Genomic_DNA"/>
</dbReference>
<sequence>MFKCFWCSPAEQPEAPPELKFEEAPDTSTACQVEIKTKSRRSQSEPDLSQSEPVVNLVRSNKRPSTQPLPKEFLTDFSQILQEDPSKSLRITFWGSPNEAFCPGAKVVVSFPGVHGFAWNFLTKRALEAHTQLLTTCIFLPNKDSPGYGYHHVIDEHTQACHCLDLYGHPEEWGCSWYHKWTLKTKKAAEMGCQLFVVTKSDGTLGWSQQGEVRFLDACGYRYETISIHKFALRFADDAPAVAAFRERRRSSRVSIQQDLSA</sequence>
<protein>
    <submittedName>
        <fullName evidence="2">Kelch-like protein 3</fullName>
    </submittedName>
</protein>
<dbReference type="Proteomes" id="UP001642464">
    <property type="component" value="Unassembled WGS sequence"/>
</dbReference>
<name>A0ABP0LUV9_9DINO</name>
<feature type="region of interest" description="Disordered" evidence="1">
    <location>
        <begin position="32"/>
        <end position="53"/>
    </location>
</feature>
<evidence type="ECO:0000313" key="2">
    <source>
        <dbReference type="EMBL" id="CAK9043016.1"/>
    </source>
</evidence>
<comment type="caution">
    <text evidence="2">The sequence shown here is derived from an EMBL/GenBank/DDBJ whole genome shotgun (WGS) entry which is preliminary data.</text>
</comment>
<accession>A0ABP0LUV9</accession>
<evidence type="ECO:0000313" key="3">
    <source>
        <dbReference type="Proteomes" id="UP001642464"/>
    </source>
</evidence>
<keyword evidence="3" id="KW-1185">Reference proteome</keyword>
<organism evidence="2 3">
    <name type="scientific">Durusdinium trenchii</name>
    <dbReference type="NCBI Taxonomy" id="1381693"/>
    <lineage>
        <taxon>Eukaryota</taxon>
        <taxon>Sar</taxon>
        <taxon>Alveolata</taxon>
        <taxon>Dinophyceae</taxon>
        <taxon>Suessiales</taxon>
        <taxon>Symbiodiniaceae</taxon>
        <taxon>Durusdinium</taxon>
    </lineage>
</organism>
<reference evidence="2 3" key="1">
    <citation type="submission" date="2024-02" db="EMBL/GenBank/DDBJ databases">
        <authorList>
            <person name="Chen Y."/>
            <person name="Shah S."/>
            <person name="Dougan E. K."/>
            <person name="Thang M."/>
            <person name="Chan C."/>
        </authorList>
    </citation>
    <scope>NUCLEOTIDE SEQUENCE [LARGE SCALE GENOMIC DNA]</scope>
</reference>
<evidence type="ECO:0000256" key="1">
    <source>
        <dbReference type="SAM" id="MobiDB-lite"/>
    </source>
</evidence>
<gene>
    <name evidence="2" type="ORF">SCF082_LOCUS24669</name>
</gene>
<proteinExistence type="predicted"/>